<dbReference type="SUPFAM" id="SSF46689">
    <property type="entry name" value="Homeodomain-like"/>
    <property type="match status" value="1"/>
</dbReference>
<dbReference type="PANTHER" id="PTHR33215">
    <property type="entry name" value="PROTEIN DISTAL ANTENNA"/>
    <property type="match status" value="1"/>
</dbReference>
<evidence type="ECO:0000256" key="1">
    <source>
        <dbReference type="SAM" id="MobiDB-lite"/>
    </source>
</evidence>
<dbReference type="Proteomes" id="UP001333996">
    <property type="component" value="Unassembled WGS sequence"/>
</dbReference>
<dbReference type="RefSeq" id="WP_329513205.1">
    <property type="nucleotide sequence ID" value="NZ_BAAAYZ010000305.1"/>
</dbReference>
<evidence type="ECO:0000313" key="3">
    <source>
        <dbReference type="Proteomes" id="UP001333996"/>
    </source>
</evidence>
<feature type="compositionally biased region" description="Polar residues" evidence="1">
    <location>
        <begin position="55"/>
        <end position="69"/>
    </location>
</feature>
<evidence type="ECO:0000313" key="2">
    <source>
        <dbReference type="EMBL" id="MED7828904.1"/>
    </source>
</evidence>
<proteinExistence type="predicted"/>
<organism evidence="2 3">
    <name type="scientific">Streptomyces chiangmaiensis</name>
    <dbReference type="NCBI Taxonomy" id="766497"/>
    <lineage>
        <taxon>Bacteria</taxon>
        <taxon>Bacillati</taxon>
        <taxon>Actinomycetota</taxon>
        <taxon>Actinomycetes</taxon>
        <taxon>Kitasatosporales</taxon>
        <taxon>Streptomycetaceae</taxon>
        <taxon>Streptomyces</taxon>
    </lineage>
</organism>
<reference evidence="2" key="1">
    <citation type="submission" date="2024-01" db="EMBL/GenBank/DDBJ databases">
        <title>First draft genome sequence data of TA4-1, the type strain of Gram-positive actinobacterium Streptomyces chiangmaiensis.</title>
        <authorList>
            <person name="Yasawong M."/>
            <person name="Nantapong N."/>
        </authorList>
    </citation>
    <scope>NUCLEOTIDE SEQUENCE</scope>
    <source>
        <strain evidence="2">TA4-1</strain>
    </source>
</reference>
<accession>A0ABU7FYB2</accession>
<dbReference type="Gene3D" id="1.10.10.60">
    <property type="entry name" value="Homeodomain-like"/>
    <property type="match status" value="1"/>
</dbReference>
<dbReference type="InterPro" id="IPR009057">
    <property type="entry name" value="Homeodomain-like_sf"/>
</dbReference>
<keyword evidence="3" id="KW-1185">Reference proteome</keyword>
<dbReference type="Pfam" id="PF01527">
    <property type="entry name" value="HTH_Tnp_1"/>
    <property type="match status" value="1"/>
</dbReference>
<dbReference type="InterPro" id="IPR051839">
    <property type="entry name" value="RD_transcriptional_regulator"/>
</dbReference>
<dbReference type="PANTHER" id="PTHR33215:SF13">
    <property type="entry name" value="PROTEIN DISTAL ANTENNA"/>
    <property type="match status" value="1"/>
</dbReference>
<protein>
    <submittedName>
        <fullName evidence="2">Transposase</fullName>
    </submittedName>
</protein>
<dbReference type="InterPro" id="IPR002514">
    <property type="entry name" value="Transposase_8"/>
</dbReference>
<comment type="caution">
    <text evidence="2">The sequence shown here is derived from an EMBL/GenBank/DDBJ whole genome shotgun (WGS) entry which is preliminary data.</text>
</comment>
<dbReference type="EMBL" id="JAYWVC010000565">
    <property type="protein sequence ID" value="MED7828904.1"/>
    <property type="molecule type" value="Genomic_DNA"/>
</dbReference>
<sequence>MVMKVYSPEFKADAVALFHSDPDLTIAQTARDLGINAETLRNWIRADRARGGSTTGLTRKNVTSTTPASEATREELAARVQALEAELKAARKENATLATERDILRKATKFFASEMTW</sequence>
<name>A0ABU7FYB2_9ACTN</name>
<gene>
    <name evidence="2" type="ORF">VXC91_45560</name>
</gene>
<feature type="region of interest" description="Disordered" evidence="1">
    <location>
        <begin position="52"/>
        <end position="74"/>
    </location>
</feature>